<proteinExistence type="predicted"/>
<gene>
    <name evidence="1" type="ORF">HPBE_LOCUS5261</name>
</gene>
<dbReference type="WBParaSite" id="HPBE_0000526001-mRNA-1">
    <property type="protein sequence ID" value="HPBE_0000526001-mRNA-1"/>
    <property type="gene ID" value="HPBE_0000526001"/>
</dbReference>
<evidence type="ECO:0000313" key="2">
    <source>
        <dbReference type="Proteomes" id="UP000050761"/>
    </source>
</evidence>
<evidence type="ECO:0000313" key="1">
    <source>
        <dbReference type="EMBL" id="VDO63947.1"/>
    </source>
</evidence>
<dbReference type="EMBL" id="UZAH01025440">
    <property type="protein sequence ID" value="VDO63947.1"/>
    <property type="molecule type" value="Genomic_DNA"/>
</dbReference>
<keyword evidence="2" id="KW-1185">Reference proteome</keyword>
<dbReference type="AlphaFoldDB" id="A0A183FFG6"/>
<dbReference type="Proteomes" id="UP000050761">
    <property type="component" value="Unassembled WGS sequence"/>
</dbReference>
<reference evidence="1 2" key="1">
    <citation type="submission" date="2018-11" db="EMBL/GenBank/DDBJ databases">
        <authorList>
            <consortium name="Pathogen Informatics"/>
        </authorList>
    </citation>
    <scope>NUCLEOTIDE SEQUENCE [LARGE SCALE GENOMIC DNA]</scope>
</reference>
<accession>A0A183FFG6</accession>
<protein>
    <submittedName>
        <fullName evidence="3">Secreted protein</fullName>
    </submittedName>
</protein>
<evidence type="ECO:0000313" key="3">
    <source>
        <dbReference type="WBParaSite" id="HPBE_0000526001-mRNA-1"/>
    </source>
</evidence>
<sequence>MHVHHIEQNVLNFRYVRKIVLLLLAGHHMGSALSREKEQFFYTACATVSNVSERLYCNQFAFPVPRPQRNRSEQLRVRGPVVNSI</sequence>
<name>A0A183FFG6_HELPZ</name>
<accession>A0A3P7XV46</accession>
<organism evidence="2 3">
    <name type="scientific">Heligmosomoides polygyrus</name>
    <name type="common">Parasitic roundworm</name>
    <dbReference type="NCBI Taxonomy" id="6339"/>
    <lineage>
        <taxon>Eukaryota</taxon>
        <taxon>Metazoa</taxon>
        <taxon>Ecdysozoa</taxon>
        <taxon>Nematoda</taxon>
        <taxon>Chromadorea</taxon>
        <taxon>Rhabditida</taxon>
        <taxon>Rhabditina</taxon>
        <taxon>Rhabditomorpha</taxon>
        <taxon>Strongyloidea</taxon>
        <taxon>Heligmosomidae</taxon>
        <taxon>Heligmosomoides</taxon>
    </lineage>
</organism>
<reference evidence="3" key="2">
    <citation type="submission" date="2019-09" db="UniProtKB">
        <authorList>
            <consortium name="WormBaseParasite"/>
        </authorList>
    </citation>
    <scope>IDENTIFICATION</scope>
</reference>